<name>A0A0N0NHC2_9EURO</name>
<dbReference type="OrthoDB" id="7130006at2759"/>
<gene>
    <name evidence="6" type="ORF">AB675_11042</name>
</gene>
<dbReference type="GO" id="GO:0004301">
    <property type="term" value="F:epoxide hydrolase activity"/>
    <property type="evidence" value="ECO:0007669"/>
    <property type="project" value="TreeGrafter"/>
</dbReference>
<feature type="active site" description="Proton donor" evidence="4">
    <location>
        <position position="317"/>
    </location>
</feature>
<dbReference type="PRINTS" id="PR00412">
    <property type="entry name" value="EPOXHYDRLASE"/>
</dbReference>
<dbReference type="RefSeq" id="XP_017994484.1">
    <property type="nucleotide sequence ID" value="XM_018139857.1"/>
</dbReference>
<feature type="domain" description="Epoxide hydrolase N-terminal" evidence="5">
    <location>
        <begin position="8"/>
        <end position="113"/>
    </location>
</feature>
<dbReference type="EMBL" id="LFJN01000058">
    <property type="protein sequence ID" value="KPI34521.1"/>
    <property type="molecule type" value="Genomic_DNA"/>
</dbReference>
<accession>A0A0N0NHC2</accession>
<dbReference type="InterPro" id="IPR029058">
    <property type="entry name" value="AB_hydrolase_fold"/>
</dbReference>
<dbReference type="GO" id="GO:0097176">
    <property type="term" value="P:epoxide metabolic process"/>
    <property type="evidence" value="ECO:0007669"/>
    <property type="project" value="TreeGrafter"/>
</dbReference>
<reference evidence="6 7" key="1">
    <citation type="submission" date="2015-06" db="EMBL/GenBank/DDBJ databases">
        <title>Draft genome of the ant-associated black yeast Phialophora attae CBS 131958.</title>
        <authorList>
            <person name="Moreno L.F."/>
            <person name="Stielow B.J."/>
            <person name="de Hoog S."/>
            <person name="Vicente V.A."/>
            <person name="Weiss V.A."/>
            <person name="de Vries M."/>
            <person name="Cruz L.M."/>
            <person name="Souza E.M."/>
        </authorList>
    </citation>
    <scope>NUCLEOTIDE SEQUENCE [LARGE SCALE GENOMIC DNA]</scope>
    <source>
        <strain evidence="6 7">CBS 131958</strain>
    </source>
</reference>
<dbReference type="Gene3D" id="3.40.50.1820">
    <property type="entry name" value="alpha/beta hydrolase"/>
    <property type="match status" value="1"/>
</dbReference>
<dbReference type="PANTHER" id="PTHR21661">
    <property type="entry name" value="EPOXIDE HYDROLASE 1-RELATED"/>
    <property type="match status" value="1"/>
</dbReference>
<evidence type="ECO:0000256" key="1">
    <source>
        <dbReference type="ARBA" id="ARBA00010088"/>
    </source>
</evidence>
<organism evidence="6 7">
    <name type="scientific">Cyphellophora attinorum</name>
    <dbReference type="NCBI Taxonomy" id="1664694"/>
    <lineage>
        <taxon>Eukaryota</taxon>
        <taxon>Fungi</taxon>
        <taxon>Dikarya</taxon>
        <taxon>Ascomycota</taxon>
        <taxon>Pezizomycotina</taxon>
        <taxon>Eurotiomycetes</taxon>
        <taxon>Chaetothyriomycetidae</taxon>
        <taxon>Chaetothyriales</taxon>
        <taxon>Cyphellophoraceae</taxon>
        <taxon>Cyphellophora</taxon>
    </lineage>
</organism>
<dbReference type="InterPro" id="IPR010497">
    <property type="entry name" value="Epoxide_hydro_N"/>
</dbReference>
<evidence type="ECO:0000313" key="7">
    <source>
        <dbReference type="Proteomes" id="UP000038010"/>
    </source>
</evidence>
<evidence type="ECO:0000313" key="6">
    <source>
        <dbReference type="EMBL" id="KPI34521.1"/>
    </source>
</evidence>
<keyword evidence="3 6" id="KW-0378">Hydrolase</keyword>
<dbReference type="Proteomes" id="UP000038010">
    <property type="component" value="Unassembled WGS sequence"/>
</dbReference>
<feature type="active site" description="Nucleophile" evidence="4">
    <location>
        <position position="182"/>
    </location>
</feature>
<dbReference type="PANTHER" id="PTHR21661:SF35">
    <property type="entry name" value="EPOXIDE HYDROLASE"/>
    <property type="match status" value="1"/>
</dbReference>
<dbReference type="STRING" id="1664694.A0A0N0NHC2"/>
<sequence length="389" mass="44559">MLNKRASIRPFKISVSDSEIHDLHQRLDHARWPEEATVSDWSQGVPLSVVQDLCAYWRHDYDWRRCEDVLNSYPHFKTEIDGVDIHFWHIRSKHHDALPMIMTNGWPESIVTFLKLIDPLIDPTRHGGKAEDAFHLIIPSMPGYGFSGKPKKSGWTSAKMAVAWAELMGRLGYTRYVAQGGDWGADIVAELASNSPPPALVAVHFNTLFFDAKKETSQAKGRLTEGEQHALALLEKWDRAESAYMLQYATRPQTLGYALSDSPSGLLAWIFEKISAWSQDEPGKHKDVLTMLTKDEILDNVMVYWWTNTLTSSTRLYWENPDACDLPIRLPVGVSQFQGENGYVPKHWAERYYSNIVHWHELKKGGHFAPWTVPQLFVKELRECFALVR</sequence>
<dbReference type="InterPro" id="IPR016292">
    <property type="entry name" value="Epoxide_hydrolase"/>
</dbReference>
<dbReference type="AlphaFoldDB" id="A0A0N0NHC2"/>
<comment type="similarity">
    <text evidence="1">Belongs to the peptidase S33 family.</text>
</comment>
<evidence type="ECO:0000256" key="4">
    <source>
        <dbReference type="PIRSR" id="PIRSR001112-1"/>
    </source>
</evidence>
<protein>
    <submittedName>
        <fullName evidence="6">Putative epoxide hydrolase</fullName>
    </submittedName>
</protein>
<dbReference type="VEuPathDB" id="FungiDB:AB675_11042"/>
<proteinExistence type="inferred from homology"/>
<dbReference type="PIRSF" id="PIRSF001112">
    <property type="entry name" value="Epoxide_hydrolase"/>
    <property type="match status" value="1"/>
</dbReference>
<dbReference type="GeneID" id="28731737"/>
<evidence type="ECO:0000256" key="2">
    <source>
        <dbReference type="ARBA" id="ARBA00022797"/>
    </source>
</evidence>
<comment type="caution">
    <text evidence="6">The sequence shown here is derived from an EMBL/GenBank/DDBJ whole genome shotgun (WGS) entry which is preliminary data.</text>
</comment>
<feature type="active site" description="Proton acceptor" evidence="4">
    <location>
        <position position="367"/>
    </location>
</feature>
<keyword evidence="2" id="KW-0058">Aromatic hydrocarbons catabolism</keyword>
<evidence type="ECO:0000256" key="3">
    <source>
        <dbReference type="ARBA" id="ARBA00022801"/>
    </source>
</evidence>
<keyword evidence="7" id="KW-1185">Reference proteome</keyword>
<dbReference type="SUPFAM" id="SSF53474">
    <property type="entry name" value="alpha/beta-Hydrolases"/>
    <property type="match status" value="1"/>
</dbReference>
<evidence type="ECO:0000259" key="5">
    <source>
        <dbReference type="Pfam" id="PF06441"/>
    </source>
</evidence>
<dbReference type="InterPro" id="IPR000639">
    <property type="entry name" value="Epox_hydrolase-like"/>
</dbReference>
<dbReference type="Pfam" id="PF06441">
    <property type="entry name" value="EHN"/>
    <property type="match status" value="1"/>
</dbReference>